<dbReference type="CDD" id="cd10439">
    <property type="entry name" value="GIY-YIG_COG3410"/>
    <property type="match status" value="1"/>
</dbReference>
<dbReference type="EMBL" id="VDFN01000002">
    <property type="protein sequence ID" value="MQS44573.1"/>
    <property type="molecule type" value="Genomic_DNA"/>
</dbReference>
<comment type="caution">
    <text evidence="2">The sequence shown here is derived from an EMBL/GenBank/DDBJ whole genome shotgun (WGS) entry which is preliminary data.</text>
</comment>
<dbReference type="InterPro" id="IPR018647">
    <property type="entry name" value="SLFN_3-like_DNA/RNA_helicase"/>
</dbReference>
<gene>
    <name evidence="2" type="ORF">FHL03_03635</name>
</gene>
<organism evidence="2 3">
    <name type="scientific">Companilactobacillus mishanensis</name>
    <dbReference type="NCBI Taxonomy" id="2486008"/>
    <lineage>
        <taxon>Bacteria</taxon>
        <taxon>Bacillati</taxon>
        <taxon>Bacillota</taxon>
        <taxon>Bacilli</taxon>
        <taxon>Lactobacillales</taxon>
        <taxon>Lactobacillaceae</taxon>
        <taxon>Companilactobacillus</taxon>
    </lineage>
</organism>
<accession>A0ABW9P5Z3</accession>
<dbReference type="SUPFAM" id="SSF52540">
    <property type="entry name" value="P-loop containing nucleoside triphosphate hydrolases"/>
    <property type="match status" value="1"/>
</dbReference>
<keyword evidence="3" id="KW-1185">Reference proteome</keyword>
<reference evidence="2 3" key="1">
    <citation type="journal article" date="2019" name="Syst. Appl. Microbiol.">
        <title>Polyphasic characterization of two novel Lactobacillus spp. isolated from blown salami packages: Description of Lactobacillus halodurans sp. nov. and Lactobacillus salsicarnum sp. nov.</title>
        <authorList>
            <person name="Schuster J.A."/>
            <person name="Klingl A."/>
            <person name="Vogel R.F."/>
            <person name="Ehrmann M.A."/>
        </authorList>
    </citation>
    <scope>NUCLEOTIDE SEQUENCE [LARGE SCALE GENOMIC DNA]</scope>
    <source>
        <strain evidence="2 3">TMW 1.2098</strain>
    </source>
</reference>
<dbReference type="PROSITE" id="PS50164">
    <property type="entry name" value="GIY_YIG"/>
    <property type="match status" value="1"/>
</dbReference>
<sequence>MVKISAPIIRKFEYSQNEIQSLDKEITNEKDSKLLLRYPTIYIVNDQFSDDKYSIYVGETTDIKRRSLEHLQNDSKEDAAIDESSQKFWQDVDNSKDAEMYLIGHEHFNKSLTLDIENKLIHYMSGIDKVDHLYNRRTNQQEDYYTSDELNPIFSKIWNKLRNDNRELFPLERVIRDSAIFKASPFHKLTKEQFDARDQIIMKIEEALNRNKEGQLILVSGEAGSGKTVLLSSLFYELSQLSTKNGDNKILEGSSQYLLVNHDQQLKVYEQIIEKLGLSSKDGKKIVTKPTMFLNEHESLDKKADVILVDEAHLLWTQGKQAYRGENQLQDLLDRAKVVVAIFDENQILSREQYVDENEMRKRLHEADLSGNYIRLENQMRMHANPDTIGWIRNVIDKHEIFKIPTDHQYDLKVFDSPENMFKAIADKSKNQDSGISRMLATFDWEYIDKKKPENEDYWNVKVGDFSMPWNLQLPETKEQKLKNRNLAWAEQEQTINEIGSTFTIQGFDLNYAGVIIGPSVKYRDGKIIFDKKCSKNKKATQRRTYNGKKLDISDRLLNNELNVLLTRGVNGLYIYAVDEQLQRKLMESQEE</sequence>
<name>A0ABW9P5Z3_9LACO</name>
<dbReference type="Pfam" id="PF09848">
    <property type="entry name" value="SLFN-g3_helicase"/>
    <property type="match status" value="1"/>
</dbReference>
<dbReference type="RefSeq" id="WP_125704920.1">
    <property type="nucleotide sequence ID" value="NZ_JBHTOO010000023.1"/>
</dbReference>
<proteinExistence type="predicted"/>
<dbReference type="Gene3D" id="3.40.50.300">
    <property type="entry name" value="P-loop containing nucleotide triphosphate hydrolases"/>
    <property type="match status" value="1"/>
</dbReference>
<dbReference type="InterPro" id="IPR027417">
    <property type="entry name" value="P-loop_NTPase"/>
</dbReference>
<feature type="domain" description="GIY-YIG" evidence="1">
    <location>
        <begin position="37"/>
        <end position="140"/>
    </location>
</feature>
<dbReference type="InterPro" id="IPR003593">
    <property type="entry name" value="AAA+_ATPase"/>
</dbReference>
<dbReference type="Proteomes" id="UP000436655">
    <property type="component" value="Unassembled WGS sequence"/>
</dbReference>
<evidence type="ECO:0000313" key="3">
    <source>
        <dbReference type="Proteomes" id="UP000436655"/>
    </source>
</evidence>
<protein>
    <submittedName>
        <fullName evidence="2">DUF2075 domain-containing protein</fullName>
    </submittedName>
</protein>
<evidence type="ECO:0000313" key="2">
    <source>
        <dbReference type="EMBL" id="MQS44573.1"/>
    </source>
</evidence>
<dbReference type="SMART" id="SM00382">
    <property type="entry name" value="AAA"/>
    <property type="match status" value="1"/>
</dbReference>
<dbReference type="InterPro" id="IPR000305">
    <property type="entry name" value="GIY-YIG_endonuc"/>
</dbReference>
<evidence type="ECO:0000259" key="1">
    <source>
        <dbReference type="PROSITE" id="PS50164"/>
    </source>
</evidence>